<feature type="transmembrane region" description="Helical" evidence="1">
    <location>
        <begin position="13"/>
        <end position="38"/>
    </location>
</feature>
<dbReference type="OrthoDB" id="2937271at2"/>
<protein>
    <recommendedName>
        <fullName evidence="4">DUF4083 domain-containing protein</fullName>
    </recommendedName>
</protein>
<name>A0A5D4NWJ7_9BACI</name>
<evidence type="ECO:0008006" key="4">
    <source>
        <dbReference type="Google" id="ProtNLM"/>
    </source>
</evidence>
<reference evidence="2 3" key="1">
    <citation type="submission" date="2019-08" db="EMBL/GenBank/DDBJ databases">
        <title>Bacillus genomes from the desert of Cuatro Cienegas, Coahuila.</title>
        <authorList>
            <person name="Olmedo-Alvarez G."/>
        </authorList>
    </citation>
    <scope>NUCLEOTIDE SEQUENCE [LARGE SCALE GENOMIC DNA]</scope>
    <source>
        <strain evidence="2 3">CH34_1T</strain>
    </source>
</reference>
<gene>
    <name evidence="2" type="ORF">FZC78_03640</name>
</gene>
<keyword evidence="1" id="KW-0812">Transmembrane</keyword>
<comment type="caution">
    <text evidence="2">The sequence shown here is derived from an EMBL/GenBank/DDBJ whole genome shotgun (WGS) entry which is preliminary data.</text>
</comment>
<dbReference type="AlphaFoldDB" id="A0A5D4NWJ7"/>
<organism evidence="2 3">
    <name type="scientific">Rossellomorea vietnamensis</name>
    <dbReference type="NCBI Taxonomy" id="218284"/>
    <lineage>
        <taxon>Bacteria</taxon>
        <taxon>Bacillati</taxon>
        <taxon>Bacillota</taxon>
        <taxon>Bacilli</taxon>
        <taxon>Bacillales</taxon>
        <taxon>Bacillaceae</taxon>
        <taxon>Rossellomorea</taxon>
    </lineage>
</organism>
<accession>A0A5D4NWJ7</accession>
<evidence type="ECO:0000256" key="1">
    <source>
        <dbReference type="SAM" id="Phobius"/>
    </source>
</evidence>
<keyword evidence="1" id="KW-1133">Transmembrane helix</keyword>
<proteinExistence type="predicted"/>
<dbReference type="RefSeq" id="WP_148938305.1">
    <property type="nucleotide sequence ID" value="NZ_VTEI01000002.1"/>
</dbReference>
<dbReference type="Proteomes" id="UP000322267">
    <property type="component" value="Unassembled WGS sequence"/>
</dbReference>
<keyword evidence="1" id="KW-0472">Membrane</keyword>
<sequence length="60" mass="6972">MYLLQAEFNGGDIAFQLFMFLFMLGIPAAIIMIVVVGLRNRKSRLNRIEEKLDKLLQEKD</sequence>
<dbReference type="EMBL" id="VTEI01000002">
    <property type="protein sequence ID" value="TYS18627.1"/>
    <property type="molecule type" value="Genomic_DNA"/>
</dbReference>
<evidence type="ECO:0000313" key="3">
    <source>
        <dbReference type="Proteomes" id="UP000322267"/>
    </source>
</evidence>
<evidence type="ECO:0000313" key="2">
    <source>
        <dbReference type="EMBL" id="TYS18627.1"/>
    </source>
</evidence>